<name>A0A2T6BJ64_9RHOB</name>
<evidence type="ECO:0000313" key="1">
    <source>
        <dbReference type="EMBL" id="PTX56103.1"/>
    </source>
</evidence>
<accession>A0A2T6BJ64</accession>
<dbReference type="EMBL" id="QBKS01000001">
    <property type="protein sequence ID" value="PTX56103.1"/>
    <property type="molecule type" value="Genomic_DNA"/>
</dbReference>
<comment type="caution">
    <text evidence="1">The sequence shown here is derived from an EMBL/GenBank/DDBJ whole genome shotgun (WGS) entry which is preliminary data.</text>
</comment>
<sequence>MKVKRLKVVLPAPMAATSTHDARAIAEAVGKAIGQGATPDGPIKTDSHGQRGTVLAGQVAAGLKGGKHGR</sequence>
<proteinExistence type="predicted"/>
<dbReference type="Proteomes" id="UP000243978">
    <property type="component" value="Unassembled WGS sequence"/>
</dbReference>
<protein>
    <submittedName>
        <fullName evidence="1">Uncharacterized protein</fullName>
    </submittedName>
</protein>
<reference evidence="1 2" key="1">
    <citation type="submission" date="2018-04" db="EMBL/GenBank/DDBJ databases">
        <title>Genomic Encyclopedia of Archaeal and Bacterial Type Strains, Phase II (KMG-II): from individual species to whole genera.</title>
        <authorList>
            <person name="Goeker M."/>
        </authorList>
    </citation>
    <scope>NUCLEOTIDE SEQUENCE [LARGE SCALE GENOMIC DNA]</scope>
    <source>
        <strain evidence="1 2">DSM 100977</strain>
    </source>
</reference>
<dbReference type="OrthoDB" id="7875691at2"/>
<organism evidence="1 2">
    <name type="scientific">Litoreibacter ponti</name>
    <dbReference type="NCBI Taxonomy" id="1510457"/>
    <lineage>
        <taxon>Bacteria</taxon>
        <taxon>Pseudomonadati</taxon>
        <taxon>Pseudomonadota</taxon>
        <taxon>Alphaproteobacteria</taxon>
        <taxon>Rhodobacterales</taxon>
        <taxon>Roseobacteraceae</taxon>
        <taxon>Litoreibacter</taxon>
    </lineage>
</organism>
<gene>
    <name evidence="1" type="ORF">C8N43_0754</name>
</gene>
<evidence type="ECO:0000313" key="2">
    <source>
        <dbReference type="Proteomes" id="UP000243978"/>
    </source>
</evidence>
<keyword evidence="2" id="KW-1185">Reference proteome</keyword>
<dbReference type="AlphaFoldDB" id="A0A2T6BJ64"/>
<dbReference type="RefSeq" id="WP_146174153.1">
    <property type="nucleotide sequence ID" value="NZ_QBKS01000001.1"/>
</dbReference>